<dbReference type="EMBL" id="NBNE01007179">
    <property type="protein sequence ID" value="OWZ00995.1"/>
    <property type="molecule type" value="Genomic_DNA"/>
</dbReference>
<comment type="caution">
    <text evidence="1">The sequence shown here is derived from an EMBL/GenBank/DDBJ whole genome shotgun (WGS) entry which is preliminary data.</text>
</comment>
<dbReference type="Proteomes" id="UP000198211">
    <property type="component" value="Unassembled WGS sequence"/>
</dbReference>
<sequence length="163" mass="18335">MPDKQQFTEQLFTNLKVGQVEANVFKSDQFGIWASSVSKSYGADRDARNMAMVSTLTAQYGDETLSSMLAAAKEVQETKGFAINMLEGQMATWVAKVILSSKNAPSTETHAIELWTELPDHWRMQGKSADEVFKLLELNNVGKDKLLENPMWNTWVAFLEKKP</sequence>
<dbReference type="AlphaFoldDB" id="A0A225V6L3"/>
<accession>A0A225V6L3</accession>
<proteinExistence type="predicted"/>
<gene>
    <name evidence="1" type="ORF">PHMEG_00027699</name>
</gene>
<protein>
    <submittedName>
        <fullName evidence="1">RxLR effector protein</fullName>
    </submittedName>
</protein>
<evidence type="ECO:0000313" key="1">
    <source>
        <dbReference type="EMBL" id="OWZ00995.1"/>
    </source>
</evidence>
<reference evidence="2" key="1">
    <citation type="submission" date="2017-03" db="EMBL/GenBank/DDBJ databases">
        <title>Phytopthora megakarya and P. palmivora, two closely related causual agents of cacao black pod achieved similar genome size and gene model numbers by different mechanisms.</title>
        <authorList>
            <person name="Ali S."/>
            <person name="Shao J."/>
            <person name="Larry D.J."/>
            <person name="Kronmiller B."/>
            <person name="Shen D."/>
            <person name="Strem M.D."/>
            <person name="Melnick R.L."/>
            <person name="Guiltinan M.J."/>
            <person name="Tyler B.M."/>
            <person name="Meinhardt L.W."/>
            <person name="Bailey B.A."/>
        </authorList>
    </citation>
    <scope>NUCLEOTIDE SEQUENCE [LARGE SCALE GENOMIC DNA]</scope>
    <source>
        <strain evidence="2">zdho120</strain>
    </source>
</reference>
<dbReference type="OrthoDB" id="124845at2759"/>
<keyword evidence="2" id="KW-1185">Reference proteome</keyword>
<organism evidence="1 2">
    <name type="scientific">Phytophthora megakarya</name>
    <dbReference type="NCBI Taxonomy" id="4795"/>
    <lineage>
        <taxon>Eukaryota</taxon>
        <taxon>Sar</taxon>
        <taxon>Stramenopiles</taxon>
        <taxon>Oomycota</taxon>
        <taxon>Peronosporomycetes</taxon>
        <taxon>Peronosporales</taxon>
        <taxon>Peronosporaceae</taxon>
        <taxon>Phytophthora</taxon>
    </lineage>
</organism>
<evidence type="ECO:0000313" key="2">
    <source>
        <dbReference type="Proteomes" id="UP000198211"/>
    </source>
</evidence>
<name>A0A225V6L3_9STRA</name>